<dbReference type="SUPFAM" id="SSF52540">
    <property type="entry name" value="P-loop containing nucleoside triphosphate hydrolases"/>
    <property type="match status" value="1"/>
</dbReference>
<protein>
    <recommendedName>
        <fullName evidence="5 6">Dephospho-CoA kinase</fullName>
        <ecNumber evidence="5 6">2.7.1.24</ecNumber>
    </recommendedName>
    <alternativeName>
        <fullName evidence="5">Dephosphocoenzyme A kinase</fullName>
    </alternativeName>
</protein>
<dbReference type="SUPFAM" id="SSF81301">
    <property type="entry name" value="Nucleotidyltransferase"/>
    <property type="match status" value="1"/>
</dbReference>
<dbReference type="EMBL" id="FZPH01000014">
    <property type="protein sequence ID" value="SNT62190.1"/>
    <property type="molecule type" value="Genomic_DNA"/>
</dbReference>
<proteinExistence type="inferred from homology"/>
<comment type="catalytic activity">
    <reaction evidence="5">
        <text>3'-dephospho-CoA + ATP = ADP + CoA + H(+)</text>
        <dbReference type="Rhea" id="RHEA:18245"/>
        <dbReference type="ChEBI" id="CHEBI:15378"/>
        <dbReference type="ChEBI" id="CHEBI:30616"/>
        <dbReference type="ChEBI" id="CHEBI:57287"/>
        <dbReference type="ChEBI" id="CHEBI:57328"/>
        <dbReference type="ChEBI" id="CHEBI:456216"/>
        <dbReference type="EC" id="2.7.1.24"/>
    </reaction>
</comment>
<keyword evidence="4 5" id="KW-0067">ATP-binding</keyword>
<evidence type="ECO:0000256" key="2">
    <source>
        <dbReference type="ARBA" id="ARBA00011058"/>
    </source>
</evidence>
<evidence type="ECO:0000313" key="8">
    <source>
        <dbReference type="Proteomes" id="UP000198362"/>
    </source>
</evidence>
<evidence type="ECO:0000256" key="3">
    <source>
        <dbReference type="ARBA" id="ARBA00022741"/>
    </source>
</evidence>
<dbReference type="UniPathway" id="UPA00241">
    <property type="reaction ID" value="UER00356"/>
</dbReference>
<dbReference type="CDD" id="cd02022">
    <property type="entry name" value="DPCK"/>
    <property type="match status" value="1"/>
</dbReference>
<keyword evidence="3 5" id="KW-0547">Nucleotide-binding</keyword>
<evidence type="ECO:0000313" key="7">
    <source>
        <dbReference type="EMBL" id="SNT62190.1"/>
    </source>
</evidence>
<dbReference type="EC" id="2.7.1.24" evidence="5 6"/>
<keyword evidence="5 7" id="KW-0418">Kinase</keyword>
<dbReference type="Gene3D" id="3.30.460.10">
    <property type="entry name" value="Beta Polymerase, domain 2"/>
    <property type="match status" value="1"/>
</dbReference>
<dbReference type="Gene3D" id="3.40.50.300">
    <property type="entry name" value="P-loop containing nucleotide triphosphate hydrolases"/>
    <property type="match status" value="1"/>
</dbReference>
<keyword evidence="8" id="KW-1185">Reference proteome</keyword>
<dbReference type="NCBIfam" id="NF002879">
    <property type="entry name" value="PRK03333.1"/>
    <property type="match status" value="1"/>
</dbReference>
<dbReference type="GO" id="GO:0005524">
    <property type="term" value="F:ATP binding"/>
    <property type="evidence" value="ECO:0007669"/>
    <property type="project" value="UniProtKB-UniRule"/>
</dbReference>
<comment type="function">
    <text evidence="5">Catalyzes the phosphorylation of the 3'-hydroxyl group of dephosphocoenzyme A to form coenzyme A.</text>
</comment>
<dbReference type="Pfam" id="PF04229">
    <property type="entry name" value="GrpB"/>
    <property type="match status" value="1"/>
</dbReference>
<name>A0A239P573_9ACTN</name>
<evidence type="ECO:0000256" key="6">
    <source>
        <dbReference type="NCBIfam" id="TIGR00152"/>
    </source>
</evidence>
<gene>
    <name evidence="5" type="primary">coaE</name>
    <name evidence="7" type="ORF">SAMN05421812_1147</name>
</gene>
<sequence length="390" mass="41701">MLQVGLTGGIGAGKSAAAARFAAAGALVIDSDRLAREVVEPGTPGLAEVVTAFGPDVLSVDGALDRAALGRVVFGDPSARKRLEGILHPLIRARSAELAAAAPPDTIVVNDVPLLVEGGLGPAYHLVVVVDAAPEVRIERLVRDRGMTREDATARIAAQIDDATRRAAADVVLDNGGEPAALAAAVDALWTDRLVEFEANVRAGRWADKDPLATLVDYDPTWPEQYERLAARILRRVGPAHRIDHIGSTAVPGLPAKDVVDIMLTVDSLAEADALAEPLTLAGFPRKPGVYQDRPKPPDAGPWEKRMHANADPGRRVNLHVRVAGSPGWRTALLLRDHLRADAADRDAYAAIKRANAGRPIDDYLDAKEPFFDELYVRADAWAARTGWRP</sequence>
<dbReference type="Proteomes" id="UP000198362">
    <property type="component" value="Unassembled WGS sequence"/>
</dbReference>
<dbReference type="InterPro" id="IPR007344">
    <property type="entry name" value="GrpB/CoaE"/>
</dbReference>
<dbReference type="PROSITE" id="PS51219">
    <property type="entry name" value="DPCK"/>
    <property type="match status" value="1"/>
</dbReference>
<dbReference type="GO" id="GO:0015937">
    <property type="term" value="P:coenzyme A biosynthetic process"/>
    <property type="evidence" value="ECO:0007669"/>
    <property type="project" value="UniProtKB-UniRule"/>
</dbReference>
<organism evidence="7 8">
    <name type="scientific">Asanoa hainanensis</name>
    <dbReference type="NCBI Taxonomy" id="560556"/>
    <lineage>
        <taxon>Bacteria</taxon>
        <taxon>Bacillati</taxon>
        <taxon>Actinomycetota</taxon>
        <taxon>Actinomycetes</taxon>
        <taxon>Micromonosporales</taxon>
        <taxon>Micromonosporaceae</taxon>
        <taxon>Asanoa</taxon>
    </lineage>
</organism>
<comment type="similarity">
    <text evidence="1">In the N-terminal section; belongs to the CoaE family.</text>
</comment>
<keyword evidence="5" id="KW-0808">Transferase</keyword>
<dbReference type="InterPro" id="IPR001977">
    <property type="entry name" value="Depp_CoAkinase"/>
</dbReference>
<dbReference type="GO" id="GO:0005737">
    <property type="term" value="C:cytoplasm"/>
    <property type="evidence" value="ECO:0007669"/>
    <property type="project" value="UniProtKB-SubCell"/>
</dbReference>
<comment type="subcellular location">
    <subcellularLocation>
        <location evidence="5">Cytoplasm</location>
    </subcellularLocation>
</comment>
<dbReference type="GO" id="GO:0004140">
    <property type="term" value="F:dephospho-CoA kinase activity"/>
    <property type="evidence" value="ECO:0007669"/>
    <property type="project" value="UniProtKB-UniRule"/>
</dbReference>
<dbReference type="HAMAP" id="MF_00376">
    <property type="entry name" value="Dephospho_CoA_kinase"/>
    <property type="match status" value="1"/>
</dbReference>
<dbReference type="InterPro" id="IPR027417">
    <property type="entry name" value="P-loop_NTPase"/>
</dbReference>
<evidence type="ECO:0000256" key="4">
    <source>
        <dbReference type="ARBA" id="ARBA00022840"/>
    </source>
</evidence>
<feature type="binding site" evidence="5">
    <location>
        <begin position="11"/>
        <end position="16"/>
    </location>
    <ligand>
        <name>ATP</name>
        <dbReference type="ChEBI" id="CHEBI:30616"/>
    </ligand>
</feature>
<dbReference type="InterPro" id="IPR043519">
    <property type="entry name" value="NT_sf"/>
</dbReference>
<comment type="similarity">
    <text evidence="2">In the C-terminal section; belongs to the UPF0157 (GrpB) family.</text>
</comment>
<dbReference type="AlphaFoldDB" id="A0A239P573"/>
<dbReference type="NCBIfam" id="TIGR00152">
    <property type="entry name" value="dephospho-CoA kinase"/>
    <property type="match status" value="1"/>
</dbReference>
<evidence type="ECO:0000256" key="1">
    <source>
        <dbReference type="ARBA" id="ARBA00008826"/>
    </source>
</evidence>
<dbReference type="RefSeq" id="WP_089253727.1">
    <property type="nucleotide sequence ID" value="NZ_FZPH01000014.1"/>
</dbReference>
<dbReference type="Pfam" id="PF01121">
    <property type="entry name" value="CoaE"/>
    <property type="match status" value="1"/>
</dbReference>
<evidence type="ECO:0000256" key="5">
    <source>
        <dbReference type="HAMAP-Rule" id="MF_00376"/>
    </source>
</evidence>
<comment type="similarity">
    <text evidence="5">Belongs to the CoaE family.</text>
</comment>
<accession>A0A239P573</accession>
<dbReference type="PANTHER" id="PTHR34822:SF1">
    <property type="entry name" value="GRPB FAMILY PROTEIN"/>
    <property type="match status" value="1"/>
</dbReference>
<keyword evidence="5" id="KW-0173">Coenzyme A biosynthesis</keyword>
<keyword evidence="5" id="KW-0963">Cytoplasm</keyword>
<reference evidence="7 8" key="1">
    <citation type="submission" date="2017-06" db="EMBL/GenBank/DDBJ databases">
        <authorList>
            <person name="Kim H.J."/>
            <person name="Triplett B.A."/>
        </authorList>
    </citation>
    <scope>NUCLEOTIDE SEQUENCE [LARGE SCALE GENOMIC DNA]</scope>
    <source>
        <strain evidence="7 8">CGMCC 4.5593</strain>
    </source>
</reference>
<dbReference type="PANTHER" id="PTHR34822">
    <property type="entry name" value="GRPB DOMAIN PROTEIN (AFU_ORTHOLOGUE AFUA_1G01530)"/>
    <property type="match status" value="1"/>
</dbReference>
<dbReference type="OrthoDB" id="9812943at2"/>
<comment type="pathway">
    <text evidence="5">Cofactor biosynthesis; coenzyme A biosynthesis; CoA from (R)-pantothenate: step 5/5.</text>
</comment>